<name>A0A7S1ETR6_9RHOD</name>
<organism evidence="1">
    <name type="scientific">Timspurckia oligopyrenoides</name>
    <dbReference type="NCBI Taxonomy" id="708627"/>
    <lineage>
        <taxon>Eukaryota</taxon>
        <taxon>Rhodophyta</taxon>
        <taxon>Bangiophyceae</taxon>
        <taxon>Porphyridiales</taxon>
        <taxon>Porphyridiaceae</taxon>
        <taxon>Timspurckia</taxon>
    </lineage>
</organism>
<evidence type="ECO:0000313" key="1">
    <source>
        <dbReference type="EMBL" id="CAD8823233.1"/>
    </source>
</evidence>
<dbReference type="EMBL" id="HBFP01010618">
    <property type="protein sequence ID" value="CAD8823233.1"/>
    <property type="molecule type" value="Transcribed_RNA"/>
</dbReference>
<protein>
    <submittedName>
        <fullName evidence="1">Uncharacterized protein</fullName>
    </submittedName>
</protein>
<gene>
    <name evidence="1" type="ORF">TOLI1172_LOCUS7629</name>
</gene>
<proteinExistence type="predicted"/>
<accession>A0A7S1ETR6</accession>
<sequence>MLLQFVFCSSSISYAFDPINIQRINSHPKPHTSNHTQRLILIHQHTSTSVHSTRFHRHIHPNTFSTYSHHQIHPLDHHTQHPVNDNTQINSIFLRNSTTNQSMSLSFIVTCSQTLPTSSLQTSPSLLEFQSQLQPHTISIETRDSSINHSPSTGFLSISHLSPFSSNTASVVHQIESAQCMSQSTRLFAANRSTECTAKSTTAQPFNHTPSFTFVSLLLPLHKHSDLLKSLHFTLFFQLLFDSPM</sequence>
<reference evidence="1" key="1">
    <citation type="submission" date="2021-01" db="EMBL/GenBank/DDBJ databases">
        <authorList>
            <person name="Corre E."/>
            <person name="Pelletier E."/>
            <person name="Niang G."/>
            <person name="Scheremetjew M."/>
            <person name="Finn R."/>
            <person name="Kale V."/>
            <person name="Holt S."/>
            <person name="Cochrane G."/>
            <person name="Meng A."/>
            <person name="Brown T."/>
            <person name="Cohen L."/>
        </authorList>
    </citation>
    <scope>NUCLEOTIDE SEQUENCE</scope>
    <source>
        <strain evidence="1">CCMP3278</strain>
    </source>
</reference>
<dbReference type="AlphaFoldDB" id="A0A7S1ETR6"/>